<reference evidence="9 10" key="1">
    <citation type="submission" date="2019-01" db="EMBL/GenBank/DDBJ databases">
        <title>Ktedonosporobacter rubrisoli SCAWS-G2.</title>
        <authorList>
            <person name="Huang Y."/>
            <person name="Yan B."/>
        </authorList>
    </citation>
    <scope>NUCLEOTIDE SEQUENCE [LARGE SCALE GENOMIC DNA]</scope>
    <source>
        <strain evidence="9 10">SCAWS-G2</strain>
    </source>
</reference>
<dbReference type="Pfam" id="PF03734">
    <property type="entry name" value="YkuD"/>
    <property type="match status" value="1"/>
</dbReference>
<feature type="active site" description="Nucleophile" evidence="6">
    <location>
        <position position="544"/>
    </location>
</feature>
<keyword evidence="5 6" id="KW-0961">Cell wall biogenesis/degradation</keyword>
<dbReference type="UniPathway" id="UPA00219"/>
<evidence type="ECO:0000259" key="8">
    <source>
        <dbReference type="PROSITE" id="PS52029"/>
    </source>
</evidence>
<proteinExistence type="predicted"/>
<evidence type="ECO:0000256" key="2">
    <source>
        <dbReference type="ARBA" id="ARBA00022679"/>
    </source>
</evidence>
<dbReference type="GO" id="GO:0071972">
    <property type="term" value="F:peptidoglycan L,D-transpeptidase activity"/>
    <property type="evidence" value="ECO:0007669"/>
    <property type="project" value="TreeGrafter"/>
</dbReference>
<dbReference type="SUPFAM" id="SSF141523">
    <property type="entry name" value="L,D-transpeptidase catalytic domain-like"/>
    <property type="match status" value="1"/>
</dbReference>
<dbReference type="GO" id="GO:0005576">
    <property type="term" value="C:extracellular region"/>
    <property type="evidence" value="ECO:0007669"/>
    <property type="project" value="TreeGrafter"/>
</dbReference>
<feature type="domain" description="L,D-TPase catalytic" evidence="8">
    <location>
        <begin position="430"/>
        <end position="568"/>
    </location>
</feature>
<feature type="active site" description="Proton donor/acceptor" evidence="6">
    <location>
        <position position="511"/>
    </location>
</feature>
<accession>A0A4P6JU43</accession>
<comment type="pathway">
    <text evidence="1 6">Cell wall biogenesis; peptidoglycan biosynthesis.</text>
</comment>
<dbReference type="GO" id="GO:0016740">
    <property type="term" value="F:transferase activity"/>
    <property type="evidence" value="ECO:0007669"/>
    <property type="project" value="UniProtKB-KW"/>
</dbReference>
<feature type="signal peptide" evidence="7">
    <location>
        <begin position="1"/>
        <end position="35"/>
    </location>
</feature>
<evidence type="ECO:0000313" key="9">
    <source>
        <dbReference type="EMBL" id="QBD79138.1"/>
    </source>
</evidence>
<evidence type="ECO:0000313" key="10">
    <source>
        <dbReference type="Proteomes" id="UP000290365"/>
    </source>
</evidence>
<name>A0A4P6JU43_KTERU</name>
<organism evidence="9 10">
    <name type="scientific">Ktedonosporobacter rubrisoli</name>
    <dbReference type="NCBI Taxonomy" id="2509675"/>
    <lineage>
        <taxon>Bacteria</taxon>
        <taxon>Bacillati</taxon>
        <taxon>Chloroflexota</taxon>
        <taxon>Ktedonobacteria</taxon>
        <taxon>Ktedonobacterales</taxon>
        <taxon>Ktedonosporobacteraceae</taxon>
        <taxon>Ktedonosporobacter</taxon>
    </lineage>
</organism>
<evidence type="ECO:0000256" key="4">
    <source>
        <dbReference type="ARBA" id="ARBA00022984"/>
    </source>
</evidence>
<dbReference type="PANTHER" id="PTHR30582:SF2">
    <property type="entry name" value="L,D-TRANSPEPTIDASE YCIB-RELATED"/>
    <property type="match status" value="1"/>
</dbReference>
<dbReference type="InterPro" id="IPR005490">
    <property type="entry name" value="LD_TPept_cat_dom"/>
</dbReference>
<dbReference type="CDD" id="cd16913">
    <property type="entry name" value="YkuD_like"/>
    <property type="match status" value="1"/>
</dbReference>
<gene>
    <name evidence="9" type="ORF">EPA93_25425</name>
</gene>
<keyword evidence="7" id="KW-0732">Signal</keyword>
<evidence type="ECO:0000256" key="6">
    <source>
        <dbReference type="PROSITE-ProRule" id="PRU01373"/>
    </source>
</evidence>
<dbReference type="RefSeq" id="WP_129890191.1">
    <property type="nucleotide sequence ID" value="NZ_CP035758.1"/>
</dbReference>
<keyword evidence="3 6" id="KW-0133">Cell shape</keyword>
<dbReference type="Proteomes" id="UP000290365">
    <property type="component" value="Chromosome"/>
</dbReference>
<keyword evidence="10" id="KW-1185">Reference proteome</keyword>
<dbReference type="GO" id="GO:0071555">
    <property type="term" value="P:cell wall organization"/>
    <property type="evidence" value="ECO:0007669"/>
    <property type="project" value="UniProtKB-UniRule"/>
</dbReference>
<evidence type="ECO:0000256" key="1">
    <source>
        <dbReference type="ARBA" id="ARBA00004752"/>
    </source>
</evidence>
<keyword evidence="4 6" id="KW-0573">Peptidoglycan synthesis</keyword>
<evidence type="ECO:0000256" key="3">
    <source>
        <dbReference type="ARBA" id="ARBA00022960"/>
    </source>
</evidence>
<dbReference type="EMBL" id="CP035758">
    <property type="protein sequence ID" value="QBD79138.1"/>
    <property type="molecule type" value="Genomic_DNA"/>
</dbReference>
<dbReference type="OrthoDB" id="139735at2"/>
<dbReference type="InterPro" id="IPR038063">
    <property type="entry name" value="Transpep_catalytic_dom"/>
</dbReference>
<protein>
    <submittedName>
        <fullName evidence="9">L,D-transpeptidase</fullName>
    </submittedName>
</protein>
<dbReference type="Gene3D" id="2.40.440.10">
    <property type="entry name" value="L,D-transpeptidase catalytic domain-like"/>
    <property type="match status" value="1"/>
</dbReference>
<dbReference type="AlphaFoldDB" id="A0A4P6JU43"/>
<dbReference type="KEGG" id="kbs:EPA93_25425"/>
<dbReference type="PANTHER" id="PTHR30582">
    <property type="entry name" value="L,D-TRANSPEPTIDASE"/>
    <property type="match status" value="1"/>
</dbReference>
<sequence length="568" mass="63711">MAHSPLLSLRARKGCKAACMALLAVFLLSACGANGQPQQLANQRKLALDRELAHARSIGVPSTLLQPILTQEAGLRQTDAPLAIFSDQPATTYYTNLDQRYQLLLVQVRGIEAQITQQYDYQATLDIQALERVLAQRQAQGFMEAKTFAGQLEAYQKQMARAQDPRIYSQISANARNTTKALHLMGSAHDALMTLKKSIQQLQDSQLDVSMLNQQVSSDLDLFRQASKPEDFSHLLDLLNFQQQETLVLSMQALPSVGAAKLKQFSEDIDTLKQYGQDTTSFQKRLASAKLALEKAKLLSDFLQVSSQLDSDLASIRLPLLYGQASYLLKQFHQEVSSWGKAHQYHDAFNGQDYQLSYPYDEQGIGADADIALQQAQTPDEYQAVIDLLNDDLLNLRAMEADYADHTPWNQVHQSDLQVLRHYNLASSGQVIVISLVEQSLRLYQNGKLVKAFLITAGQYEKPSLPGFWHIFDRESPTVFKSSEPKGSAFWYPDTNINYAMEYHAGGYFLHDSWWRQDYGPGTNFPHVDSGGDQTFSGTGSHGCINIQEDQAKWLYNNTSYNTAVIIY</sequence>
<evidence type="ECO:0000256" key="5">
    <source>
        <dbReference type="ARBA" id="ARBA00023316"/>
    </source>
</evidence>
<dbReference type="PROSITE" id="PS52029">
    <property type="entry name" value="LD_TPASE"/>
    <property type="match status" value="1"/>
</dbReference>
<dbReference type="GO" id="GO:0018104">
    <property type="term" value="P:peptidoglycan-protein cross-linking"/>
    <property type="evidence" value="ECO:0007669"/>
    <property type="project" value="TreeGrafter"/>
</dbReference>
<feature type="chain" id="PRO_5020605447" evidence="7">
    <location>
        <begin position="36"/>
        <end position="568"/>
    </location>
</feature>
<evidence type="ECO:0000256" key="7">
    <source>
        <dbReference type="SAM" id="SignalP"/>
    </source>
</evidence>
<dbReference type="GO" id="GO:0008360">
    <property type="term" value="P:regulation of cell shape"/>
    <property type="evidence" value="ECO:0007669"/>
    <property type="project" value="UniProtKB-UniRule"/>
</dbReference>
<keyword evidence="2" id="KW-0808">Transferase</keyword>
<dbReference type="InterPro" id="IPR050979">
    <property type="entry name" value="LD-transpeptidase"/>
</dbReference>